<gene>
    <name evidence="2" type="ORF">INS88_09515</name>
</gene>
<evidence type="ECO:0000313" key="3">
    <source>
        <dbReference type="Proteomes" id="UP000595053"/>
    </source>
</evidence>
<accession>A0A7M1QUK8</accession>
<dbReference type="Proteomes" id="UP000595053">
    <property type="component" value="Chromosome"/>
</dbReference>
<organism evidence="2 3">
    <name type="scientific">Trueperella pecoris</name>
    <dbReference type="NCBI Taxonomy" id="2733571"/>
    <lineage>
        <taxon>Bacteria</taxon>
        <taxon>Bacillati</taxon>
        <taxon>Actinomycetota</taxon>
        <taxon>Actinomycetes</taxon>
        <taxon>Actinomycetales</taxon>
        <taxon>Actinomycetaceae</taxon>
        <taxon>Trueperella</taxon>
    </lineage>
</organism>
<sequence>MTVRNLNERGELLTAYEVAELLPDTSVATVYRWSRQGKIPYIELPSGRKYFQRKDIEMMLTPTIASEPLDSDGQVPGQEMLL</sequence>
<protein>
    <submittedName>
        <fullName evidence="2">Helix-turn-helix domain-containing protein</fullName>
    </submittedName>
</protein>
<dbReference type="Pfam" id="PF12728">
    <property type="entry name" value="HTH_17"/>
    <property type="match status" value="1"/>
</dbReference>
<proteinExistence type="predicted"/>
<dbReference type="EMBL" id="CP063213">
    <property type="protein sequence ID" value="QOR45481.1"/>
    <property type="molecule type" value="Genomic_DNA"/>
</dbReference>
<evidence type="ECO:0000313" key="2">
    <source>
        <dbReference type="EMBL" id="QOR45481.1"/>
    </source>
</evidence>
<name>A0A7M1QUK8_9ACTO</name>
<feature type="domain" description="Helix-turn-helix" evidence="1">
    <location>
        <begin position="12"/>
        <end position="60"/>
    </location>
</feature>
<reference evidence="2 3" key="1">
    <citation type="submission" date="2020-10" db="EMBL/GenBank/DDBJ databases">
        <title>Trueperella pecoris sp. nov. isolated from bovine and porcine specimens.</title>
        <authorList>
            <person name="Schoenecker L."/>
            <person name="Schnydrig P."/>
            <person name="Brodard I."/>
            <person name="Thomann A."/>
            <person name="Hemphill A."/>
            <person name="Rodriguez-Campos S."/>
            <person name="Perreten V."/>
            <person name="Jores J."/>
            <person name="Kittl S."/>
        </authorList>
    </citation>
    <scope>NUCLEOTIDE SEQUENCE [LARGE SCALE GENOMIC DNA]</scope>
    <source>
        <strain evidence="2 3">15A0121</strain>
    </source>
</reference>
<dbReference type="InterPro" id="IPR041657">
    <property type="entry name" value="HTH_17"/>
</dbReference>
<dbReference type="RefSeq" id="WP_197551053.1">
    <property type="nucleotide sequence ID" value="NZ_CP063213.1"/>
</dbReference>
<dbReference type="InterPro" id="IPR009061">
    <property type="entry name" value="DNA-bd_dom_put_sf"/>
</dbReference>
<keyword evidence="3" id="KW-1185">Reference proteome</keyword>
<evidence type="ECO:0000259" key="1">
    <source>
        <dbReference type="Pfam" id="PF12728"/>
    </source>
</evidence>
<dbReference type="Gene3D" id="1.10.1660.10">
    <property type="match status" value="1"/>
</dbReference>
<dbReference type="AlphaFoldDB" id="A0A7M1QUK8"/>
<dbReference type="SUPFAM" id="SSF46955">
    <property type="entry name" value="Putative DNA-binding domain"/>
    <property type="match status" value="1"/>
</dbReference>